<comment type="caution">
    <text evidence="2">The sequence shown here is derived from an EMBL/GenBank/DDBJ whole genome shotgun (WGS) entry which is preliminary data.</text>
</comment>
<keyword evidence="1" id="KW-1133">Transmembrane helix</keyword>
<evidence type="ECO:0000313" key="2">
    <source>
        <dbReference type="EMBL" id="MBB3937874.1"/>
    </source>
</evidence>
<dbReference type="OrthoDB" id="8400318at2"/>
<evidence type="ECO:0000313" key="3">
    <source>
        <dbReference type="Proteomes" id="UP000531216"/>
    </source>
</evidence>
<protein>
    <submittedName>
        <fullName evidence="2">Putative membrane protein</fullName>
    </submittedName>
</protein>
<dbReference type="EMBL" id="JACIDO010000013">
    <property type="protein sequence ID" value="MBB3937874.1"/>
    <property type="molecule type" value="Genomic_DNA"/>
</dbReference>
<dbReference type="Proteomes" id="UP000531216">
    <property type="component" value="Unassembled WGS sequence"/>
</dbReference>
<feature type="transmembrane region" description="Helical" evidence="1">
    <location>
        <begin position="65"/>
        <end position="93"/>
    </location>
</feature>
<organism evidence="2 3">
    <name type="scientific">Aureimonas phyllosphaerae</name>
    <dbReference type="NCBI Taxonomy" id="1166078"/>
    <lineage>
        <taxon>Bacteria</taxon>
        <taxon>Pseudomonadati</taxon>
        <taxon>Pseudomonadota</taxon>
        <taxon>Alphaproteobacteria</taxon>
        <taxon>Hyphomicrobiales</taxon>
        <taxon>Aurantimonadaceae</taxon>
        <taxon>Aureimonas</taxon>
    </lineage>
</organism>
<name>A0A7W6FW21_9HYPH</name>
<dbReference type="InterPro" id="IPR008407">
    <property type="entry name" value="Brnchd-chn_aa_trnsp_AzlD"/>
</dbReference>
<dbReference type="AlphaFoldDB" id="A0A7W6FW21"/>
<evidence type="ECO:0000256" key="1">
    <source>
        <dbReference type="SAM" id="Phobius"/>
    </source>
</evidence>
<reference evidence="2 3" key="1">
    <citation type="submission" date="2020-08" db="EMBL/GenBank/DDBJ databases">
        <title>Genomic Encyclopedia of Type Strains, Phase IV (KMG-IV): sequencing the most valuable type-strain genomes for metagenomic binning, comparative biology and taxonomic classification.</title>
        <authorList>
            <person name="Goeker M."/>
        </authorList>
    </citation>
    <scope>NUCLEOTIDE SEQUENCE [LARGE SCALE GENOMIC DNA]</scope>
    <source>
        <strain evidence="2 3">DSM 25024</strain>
    </source>
</reference>
<dbReference type="RefSeq" id="WP_090966606.1">
    <property type="nucleotide sequence ID" value="NZ_CP181348.1"/>
</dbReference>
<keyword evidence="1" id="KW-0472">Membrane</keyword>
<accession>A0A7W6FW21</accession>
<sequence length="98" mass="10474">MNDIWLLALLAAVLTYGTRVAGHLVLSRFERIPPRVEAALDAVPPAMLITIVTPVFVDGGWLERLVIVAAGLLSLRLSVLASVTIGVVAMALLRQFGL</sequence>
<dbReference type="Pfam" id="PF05437">
    <property type="entry name" value="AzlD"/>
    <property type="match status" value="1"/>
</dbReference>
<keyword evidence="1" id="KW-0812">Transmembrane</keyword>
<proteinExistence type="predicted"/>
<keyword evidence="3" id="KW-1185">Reference proteome</keyword>
<gene>
    <name evidence="2" type="ORF">GGR05_004043</name>
</gene>